<name>A0ABV7L365_9PROT</name>
<dbReference type="Proteomes" id="UP001595528">
    <property type="component" value="Unassembled WGS sequence"/>
</dbReference>
<accession>A0ABV7L365</accession>
<evidence type="ECO:0000313" key="2">
    <source>
        <dbReference type="Proteomes" id="UP001595528"/>
    </source>
</evidence>
<gene>
    <name evidence="1" type="ORF">ACFOGJ_16195</name>
</gene>
<comment type="caution">
    <text evidence="1">The sequence shown here is derived from an EMBL/GenBank/DDBJ whole genome shotgun (WGS) entry which is preliminary data.</text>
</comment>
<evidence type="ECO:0000313" key="1">
    <source>
        <dbReference type="EMBL" id="MFC3228786.1"/>
    </source>
</evidence>
<dbReference type="RefSeq" id="WP_379902230.1">
    <property type="nucleotide sequence ID" value="NZ_JBHRTR010000028.1"/>
</dbReference>
<reference evidence="2" key="1">
    <citation type="journal article" date="2019" name="Int. J. Syst. Evol. Microbiol.">
        <title>The Global Catalogue of Microorganisms (GCM) 10K type strain sequencing project: providing services to taxonomists for standard genome sequencing and annotation.</title>
        <authorList>
            <consortium name="The Broad Institute Genomics Platform"/>
            <consortium name="The Broad Institute Genome Sequencing Center for Infectious Disease"/>
            <person name="Wu L."/>
            <person name="Ma J."/>
        </authorList>
    </citation>
    <scope>NUCLEOTIDE SEQUENCE [LARGE SCALE GENOMIC DNA]</scope>
    <source>
        <strain evidence="2">KCTC 42964</strain>
    </source>
</reference>
<protein>
    <submittedName>
        <fullName evidence="1">Uncharacterized protein</fullName>
    </submittedName>
</protein>
<dbReference type="EMBL" id="JBHRTR010000028">
    <property type="protein sequence ID" value="MFC3228786.1"/>
    <property type="molecule type" value="Genomic_DNA"/>
</dbReference>
<proteinExistence type="predicted"/>
<organism evidence="1 2">
    <name type="scientific">Marinibaculum pumilum</name>
    <dbReference type="NCBI Taxonomy" id="1766165"/>
    <lineage>
        <taxon>Bacteria</taxon>
        <taxon>Pseudomonadati</taxon>
        <taxon>Pseudomonadota</taxon>
        <taxon>Alphaproteobacteria</taxon>
        <taxon>Rhodospirillales</taxon>
        <taxon>Rhodospirillaceae</taxon>
        <taxon>Marinibaculum</taxon>
    </lineage>
</organism>
<sequence length="164" mass="16726">MTQFAISGQIGVGLTTVTSATGSSNNEGGLFALGTMVHSNGNKYVYVLSSGAIFQYATVAIDTDNKARPVTKARADGGERIAFAQTAIPATSFGWVCYEGNDISVTVKASCAADAPLYTTSSAGVLDDTVTSQTLIRGVVINTVASGSKVARAGQAYAVQADVS</sequence>
<keyword evidence="2" id="KW-1185">Reference proteome</keyword>